<reference evidence="1" key="2">
    <citation type="journal article" date="2015" name="Data Brief">
        <title>Shoot transcriptome of the giant reed, Arundo donax.</title>
        <authorList>
            <person name="Barrero R.A."/>
            <person name="Guerrero F.D."/>
            <person name="Moolhuijzen P."/>
            <person name="Goolsby J.A."/>
            <person name="Tidwell J."/>
            <person name="Bellgard S.E."/>
            <person name="Bellgard M.I."/>
        </authorList>
    </citation>
    <scope>NUCLEOTIDE SEQUENCE</scope>
    <source>
        <tissue evidence="1">Shoot tissue taken approximately 20 cm above the soil surface</tissue>
    </source>
</reference>
<accession>A0A0A8ZRZ6</accession>
<proteinExistence type="predicted"/>
<sequence length="14" mass="1635">MLSCICNINKIRNI</sequence>
<reference evidence="1" key="1">
    <citation type="submission" date="2014-09" db="EMBL/GenBank/DDBJ databases">
        <authorList>
            <person name="Magalhaes I.L.F."/>
            <person name="Oliveira U."/>
            <person name="Santos F.R."/>
            <person name="Vidigal T.H.D.A."/>
            <person name="Brescovit A.D."/>
            <person name="Santos A.J."/>
        </authorList>
    </citation>
    <scope>NUCLEOTIDE SEQUENCE</scope>
    <source>
        <tissue evidence="1">Shoot tissue taken approximately 20 cm above the soil surface</tissue>
    </source>
</reference>
<evidence type="ECO:0000313" key="1">
    <source>
        <dbReference type="EMBL" id="JAD42169.1"/>
    </source>
</evidence>
<dbReference type="EMBL" id="GBRH01255726">
    <property type="protein sequence ID" value="JAD42169.1"/>
    <property type="molecule type" value="Transcribed_RNA"/>
</dbReference>
<name>A0A0A8ZRZ6_ARUDO</name>
<organism evidence="1">
    <name type="scientific">Arundo donax</name>
    <name type="common">Giant reed</name>
    <name type="synonym">Donax arundinaceus</name>
    <dbReference type="NCBI Taxonomy" id="35708"/>
    <lineage>
        <taxon>Eukaryota</taxon>
        <taxon>Viridiplantae</taxon>
        <taxon>Streptophyta</taxon>
        <taxon>Embryophyta</taxon>
        <taxon>Tracheophyta</taxon>
        <taxon>Spermatophyta</taxon>
        <taxon>Magnoliopsida</taxon>
        <taxon>Liliopsida</taxon>
        <taxon>Poales</taxon>
        <taxon>Poaceae</taxon>
        <taxon>PACMAD clade</taxon>
        <taxon>Arundinoideae</taxon>
        <taxon>Arundineae</taxon>
        <taxon>Arundo</taxon>
    </lineage>
</organism>
<protein>
    <submittedName>
        <fullName evidence="1">Uncharacterized protein</fullName>
    </submittedName>
</protein>